<dbReference type="PROSITE" id="PS50013">
    <property type="entry name" value="CHROMO_2"/>
    <property type="match status" value="1"/>
</dbReference>
<dbReference type="SMART" id="SM00298">
    <property type="entry name" value="CHROMO"/>
    <property type="match status" value="1"/>
</dbReference>
<evidence type="ECO:0000313" key="5">
    <source>
        <dbReference type="Proteomes" id="UP000504634"/>
    </source>
</evidence>
<dbReference type="InterPro" id="IPR016197">
    <property type="entry name" value="Chromo-like_dom_sf"/>
</dbReference>
<dbReference type="CDD" id="cd00024">
    <property type="entry name" value="CD_CSD"/>
    <property type="match status" value="1"/>
</dbReference>
<keyword evidence="2" id="KW-0539">Nucleus</keyword>
<evidence type="ECO:0000256" key="3">
    <source>
        <dbReference type="SAM" id="MobiDB-lite"/>
    </source>
</evidence>
<dbReference type="GeneID" id="115629472"/>
<comment type="subcellular location">
    <subcellularLocation>
        <location evidence="1">Nucleus</location>
    </subcellularLocation>
</comment>
<dbReference type="InterPro" id="IPR000953">
    <property type="entry name" value="Chromo/chromo_shadow_dom"/>
</dbReference>
<dbReference type="PROSITE" id="PS00598">
    <property type="entry name" value="CHROMO_1"/>
    <property type="match status" value="1"/>
</dbReference>
<dbReference type="GO" id="GO:0005634">
    <property type="term" value="C:nucleus"/>
    <property type="evidence" value="ECO:0007669"/>
    <property type="project" value="UniProtKB-SubCell"/>
</dbReference>
<evidence type="ECO:0000313" key="6">
    <source>
        <dbReference type="RefSeq" id="XP_030381803.1"/>
    </source>
</evidence>
<dbReference type="RefSeq" id="XP_030381803.1">
    <property type="nucleotide sequence ID" value="XM_030525943.1"/>
</dbReference>
<feature type="compositionally biased region" description="Basic and acidic residues" evidence="3">
    <location>
        <begin position="101"/>
        <end position="114"/>
    </location>
</feature>
<proteinExistence type="predicted"/>
<feature type="region of interest" description="Disordered" evidence="3">
    <location>
        <begin position="1"/>
        <end position="33"/>
    </location>
</feature>
<reference evidence="6" key="1">
    <citation type="submission" date="2025-08" db="UniProtKB">
        <authorList>
            <consortium name="RefSeq"/>
        </authorList>
    </citation>
    <scope>IDENTIFICATION</scope>
    <source>
        <strain evidence="6">11010-0011.00</strain>
        <tissue evidence="6">Whole body</tissue>
    </source>
</reference>
<name>A0A6J2U2U9_DROLE</name>
<dbReference type="GO" id="GO:0005694">
    <property type="term" value="C:chromosome"/>
    <property type="evidence" value="ECO:0007669"/>
    <property type="project" value="UniProtKB-ARBA"/>
</dbReference>
<dbReference type="SUPFAM" id="SSF54160">
    <property type="entry name" value="Chromo domain-like"/>
    <property type="match status" value="1"/>
</dbReference>
<dbReference type="Gene3D" id="2.40.50.40">
    <property type="match status" value="1"/>
</dbReference>
<evidence type="ECO:0000259" key="4">
    <source>
        <dbReference type="PROSITE" id="PS50013"/>
    </source>
</evidence>
<feature type="compositionally biased region" description="Low complexity" evidence="3">
    <location>
        <begin position="1"/>
        <end position="12"/>
    </location>
</feature>
<dbReference type="PANTHER" id="PTHR22812">
    <property type="entry name" value="CHROMOBOX PROTEIN"/>
    <property type="match status" value="1"/>
</dbReference>
<protein>
    <submittedName>
        <fullName evidence="6">Chromobox protein homolog 3-like</fullName>
    </submittedName>
</protein>
<feature type="region of interest" description="Disordered" evidence="3">
    <location>
        <begin position="101"/>
        <end position="145"/>
    </location>
</feature>
<organism evidence="5 6">
    <name type="scientific">Drosophila lebanonensis</name>
    <name type="common">Fruit fly</name>
    <name type="synonym">Scaptodrosophila lebanonensis</name>
    <dbReference type="NCBI Taxonomy" id="7225"/>
    <lineage>
        <taxon>Eukaryota</taxon>
        <taxon>Metazoa</taxon>
        <taxon>Ecdysozoa</taxon>
        <taxon>Arthropoda</taxon>
        <taxon>Hexapoda</taxon>
        <taxon>Insecta</taxon>
        <taxon>Pterygota</taxon>
        <taxon>Neoptera</taxon>
        <taxon>Endopterygota</taxon>
        <taxon>Diptera</taxon>
        <taxon>Brachycera</taxon>
        <taxon>Muscomorpha</taxon>
        <taxon>Ephydroidea</taxon>
        <taxon>Drosophilidae</taxon>
        <taxon>Scaptodrosophila</taxon>
    </lineage>
</organism>
<evidence type="ECO:0000256" key="1">
    <source>
        <dbReference type="ARBA" id="ARBA00004123"/>
    </source>
</evidence>
<dbReference type="InterPro" id="IPR023779">
    <property type="entry name" value="Chromodomain_CS"/>
</dbReference>
<evidence type="ECO:0000256" key="2">
    <source>
        <dbReference type="ARBA" id="ARBA00023242"/>
    </source>
</evidence>
<dbReference type="InterPro" id="IPR051219">
    <property type="entry name" value="Heterochromatin_chromo-domain"/>
</dbReference>
<dbReference type="OrthoDB" id="1918685at2759"/>
<dbReference type="AlphaFoldDB" id="A0A6J2U2U9"/>
<gene>
    <name evidence="6" type="primary">LOC115629472</name>
</gene>
<sequence>MADGAAAKKNVANGGGEPASIERRKRSRSAPKERCTPYIFPVEKILKKRFKDGRPQYYVKWTGYQSSSYSWESMENLKGPVLANFETELYKKVKKQITYDEPRVRHGPLDKPKFNDSGSSPNKDQKDSSPKLPMKRRRFRSCDDF</sequence>
<dbReference type="InterPro" id="IPR023780">
    <property type="entry name" value="Chromo_domain"/>
</dbReference>
<dbReference type="Proteomes" id="UP000504634">
    <property type="component" value="Unplaced"/>
</dbReference>
<feature type="domain" description="Chromo" evidence="4">
    <location>
        <begin position="40"/>
        <end position="101"/>
    </location>
</feature>
<keyword evidence="5" id="KW-1185">Reference proteome</keyword>
<dbReference type="Pfam" id="PF00385">
    <property type="entry name" value="Chromo"/>
    <property type="match status" value="1"/>
</dbReference>
<accession>A0A6J2U2U9</accession>